<gene>
    <name evidence="1" type="ORF">GOB93_07345</name>
</gene>
<dbReference type="EMBL" id="WOTB01000007">
    <property type="protein sequence ID" value="NHN84459.1"/>
    <property type="molecule type" value="Genomic_DNA"/>
</dbReference>
<evidence type="ECO:0000313" key="2">
    <source>
        <dbReference type="Proteomes" id="UP000635278"/>
    </source>
</evidence>
<name>A0ABX0JS88_9PROT</name>
<sequence>MPDVPVVSDATASSPLQTIAWLVTPPAGKSWVTNDDPERYRTLGYVIEPLVLETAAREAVSGAVEKERRTGAARHADDLVALAQIVRRLRHIVENDYDYDNQKIREDLMKWGFVEQRAGPPLLPTKEGRRLDNILELEWLRTKARWGVR</sequence>
<organism evidence="1 2">
    <name type="scientific">Acetobacter musti</name>
    <dbReference type="NCBI Taxonomy" id="864732"/>
    <lineage>
        <taxon>Bacteria</taxon>
        <taxon>Pseudomonadati</taxon>
        <taxon>Pseudomonadota</taxon>
        <taxon>Alphaproteobacteria</taxon>
        <taxon>Acetobacterales</taxon>
        <taxon>Acetobacteraceae</taxon>
        <taxon>Acetobacter</taxon>
    </lineage>
</organism>
<comment type="caution">
    <text evidence="1">The sequence shown here is derived from an EMBL/GenBank/DDBJ whole genome shotgun (WGS) entry which is preliminary data.</text>
</comment>
<proteinExistence type="predicted"/>
<keyword evidence="2" id="KW-1185">Reference proteome</keyword>
<dbReference type="Proteomes" id="UP000635278">
    <property type="component" value="Unassembled WGS sequence"/>
</dbReference>
<dbReference type="RefSeq" id="WP_173582849.1">
    <property type="nucleotide sequence ID" value="NZ_WOTB01000007.1"/>
</dbReference>
<accession>A0ABX0JS88</accession>
<reference evidence="1 2" key="1">
    <citation type="journal article" date="2020" name="Int. J. Syst. Evol. Microbiol.">
        <title>Novel acetic acid bacteria from cider fermentations: Acetobacter conturbans sp. nov. and Acetobacter fallax sp. nov.</title>
        <authorList>
            <person name="Sombolestani A.S."/>
            <person name="Cleenwerck I."/>
            <person name="Cnockaert M."/>
            <person name="Borremans W."/>
            <person name="Wieme A.D."/>
            <person name="De Vuyst L."/>
            <person name="Vandamme P."/>
        </authorList>
    </citation>
    <scope>NUCLEOTIDE SEQUENCE [LARGE SCALE GENOMIC DNA]</scope>
    <source>
        <strain evidence="1 2">LMG 30640</strain>
    </source>
</reference>
<protein>
    <submittedName>
        <fullName evidence="1">Uncharacterized protein</fullName>
    </submittedName>
</protein>
<evidence type="ECO:0000313" key="1">
    <source>
        <dbReference type="EMBL" id="NHN84459.1"/>
    </source>
</evidence>